<comment type="function">
    <text evidence="1">Participates in various redox reactions through the reversible oxidation of its active center dithiol to a disulfide and catalyzes dithiol-disulfide exchange reactions.</text>
</comment>
<dbReference type="AlphaFoldDB" id="M1V8G7"/>
<dbReference type="EMBL" id="AP006493">
    <property type="protein sequence ID" value="BAM80619.1"/>
    <property type="molecule type" value="Genomic_DNA"/>
</dbReference>
<keyword evidence="2" id="KW-0472">Membrane</keyword>
<dbReference type="InterPro" id="IPR013766">
    <property type="entry name" value="Thioredoxin_domain"/>
</dbReference>
<dbReference type="Gramene" id="CMK278CT">
    <property type="protein sequence ID" value="CMK278CT"/>
    <property type="gene ID" value="CMK278C"/>
</dbReference>
<keyword evidence="4" id="KW-0413">Isomerase</keyword>
<keyword evidence="2" id="KW-0812">Transmembrane</keyword>
<feature type="transmembrane region" description="Helical" evidence="2">
    <location>
        <begin position="236"/>
        <end position="253"/>
    </location>
</feature>
<dbReference type="Pfam" id="PF00085">
    <property type="entry name" value="Thioredoxin"/>
    <property type="match status" value="1"/>
</dbReference>
<evidence type="ECO:0000313" key="5">
    <source>
        <dbReference type="Proteomes" id="UP000007014"/>
    </source>
</evidence>
<dbReference type="eggNOG" id="KOG0190">
    <property type="taxonomic scope" value="Eukaryota"/>
</dbReference>
<dbReference type="PROSITE" id="PS51352">
    <property type="entry name" value="THIOREDOXIN_2"/>
    <property type="match status" value="1"/>
</dbReference>
<dbReference type="GO" id="GO:0034976">
    <property type="term" value="P:response to endoplasmic reticulum stress"/>
    <property type="evidence" value="ECO:0007669"/>
    <property type="project" value="TreeGrafter"/>
</dbReference>
<evidence type="ECO:0000256" key="2">
    <source>
        <dbReference type="SAM" id="Phobius"/>
    </source>
</evidence>
<dbReference type="InterPro" id="IPR017937">
    <property type="entry name" value="Thioredoxin_CS"/>
</dbReference>
<dbReference type="PANTHER" id="PTHR45815:SF3">
    <property type="entry name" value="PROTEIN DISULFIDE-ISOMERASE A6"/>
    <property type="match status" value="1"/>
</dbReference>
<dbReference type="GeneID" id="16994268"/>
<accession>M1V8G7</accession>
<sequence length="278" mass="31389">MRVSVSDPKVFRGQGLSSSLRPVYRKSCALWIKFAGIFLALSLFSECSNLALVLGTDHELSRNDTLLELTRYSFDRKVKELLSDHPAMLLQVYAPWCGHCRRFEPTLRRISQQLAGGCRDPPTHPCIPVARIDGDREMVLALRLGVWGFPSFYGLRANPDNPNRPVVLFYNGSHDQDALVAFVDRVAKQVPIDAIPDAVRLDGWRHPFGAILRLASAGVLAPYQAAAGLSSLMTRWQFWAVFAVALTGSLLYWRRRRPWMPRQYTRTATMNGHVKKPQ</sequence>
<dbReference type="KEGG" id="cme:CYME_CMK278C"/>
<feature type="domain" description="Thioredoxin" evidence="3">
    <location>
        <begin position="60"/>
        <end position="188"/>
    </location>
</feature>
<reference evidence="4 5" key="2">
    <citation type="journal article" date="2007" name="BMC Biol.">
        <title>A 100%-complete sequence reveals unusually simple genomic features in the hot-spring red alga Cyanidioschyzon merolae.</title>
        <authorList>
            <person name="Nozaki H."/>
            <person name="Takano H."/>
            <person name="Misumi O."/>
            <person name="Terasawa K."/>
            <person name="Matsuzaki M."/>
            <person name="Maruyama S."/>
            <person name="Nishida K."/>
            <person name="Yagisawa F."/>
            <person name="Yoshida Y."/>
            <person name="Fujiwara T."/>
            <person name="Takio S."/>
            <person name="Tamura K."/>
            <person name="Chung S.J."/>
            <person name="Nakamura S."/>
            <person name="Kuroiwa H."/>
            <person name="Tanaka K."/>
            <person name="Sato N."/>
            <person name="Kuroiwa T."/>
        </authorList>
    </citation>
    <scope>NUCLEOTIDE SEQUENCE [LARGE SCALE GENOMIC DNA]</scope>
    <source>
        <strain evidence="4 5">10D</strain>
    </source>
</reference>
<gene>
    <name evidence="4" type="ORF">CYME_CMK278C</name>
</gene>
<evidence type="ECO:0000259" key="3">
    <source>
        <dbReference type="PROSITE" id="PS51352"/>
    </source>
</evidence>
<dbReference type="STRING" id="280699.M1V8G7"/>
<keyword evidence="5" id="KW-1185">Reference proteome</keyword>
<dbReference type="PROSITE" id="PS00194">
    <property type="entry name" value="THIOREDOXIN_1"/>
    <property type="match status" value="1"/>
</dbReference>
<dbReference type="InterPro" id="IPR036249">
    <property type="entry name" value="Thioredoxin-like_sf"/>
</dbReference>
<organism evidence="4 5">
    <name type="scientific">Cyanidioschyzon merolae (strain NIES-3377 / 10D)</name>
    <name type="common">Unicellular red alga</name>
    <dbReference type="NCBI Taxonomy" id="280699"/>
    <lineage>
        <taxon>Eukaryota</taxon>
        <taxon>Rhodophyta</taxon>
        <taxon>Bangiophyceae</taxon>
        <taxon>Cyanidiales</taxon>
        <taxon>Cyanidiaceae</taxon>
        <taxon>Cyanidioschyzon</taxon>
    </lineage>
</organism>
<keyword evidence="2" id="KW-1133">Transmembrane helix</keyword>
<proteinExistence type="predicted"/>
<dbReference type="HOGENOM" id="CLU_1002409_0_0_1"/>
<reference evidence="4 5" key="1">
    <citation type="journal article" date="2004" name="Nature">
        <title>Genome sequence of the ultrasmall unicellular red alga Cyanidioschyzon merolae 10D.</title>
        <authorList>
            <person name="Matsuzaki M."/>
            <person name="Misumi O."/>
            <person name="Shin-i T."/>
            <person name="Maruyama S."/>
            <person name="Takahara M."/>
            <person name="Miyagishima S."/>
            <person name="Mori T."/>
            <person name="Nishida K."/>
            <person name="Yagisawa F."/>
            <person name="Nishida K."/>
            <person name="Yoshida Y."/>
            <person name="Nishimura Y."/>
            <person name="Nakao S."/>
            <person name="Kobayashi T."/>
            <person name="Momoyama Y."/>
            <person name="Higashiyama T."/>
            <person name="Minoda A."/>
            <person name="Sano M."/>
            <person name="Nomoto H."/>
            <person name="Oishi K."/>
            <person name="Hayashi H."/>
            <person name="Ohta F."/>
            <person name="Nishizaka S."/>
            <person name="Haga S."/>
            <person name="Miura S."/>
            <person name="Morishita T."/>
            <person name="Kabeya Y."/>
            <person name="Terasawa K."/>
            <person name="Suzuki Y."/>
            <person name="Ishii Y."/>
            <person name="Asakawa S."/>
            <person name="Takano H."/>
            <person name="Ohta N."/>
            <person name="Kuroiwa H."/>
            <person name="Tanaka K."/>
            <person name="Shimizu N."/>
            <person name="Sugano S."/>
            <person name="Sato N."/>
            <person name="Nozaki H."/>
            <person name="Ogasawara N."/>
            <person name="Kohara Y."/>
            <person name="Kuroiwa T."/>
        </authorList>
    </citation>
    <scope>NUCLEOTIDE SEQUENCE [LARGE SCALE GENOMIC DNA]</scope>
    <source>
        <strain evidence="4 5">10D</strain>
    </source>
</reference>
<dbReference type="PANTHER" id="PTHR45815">
    <property type="entry name" value="PROTEIN DISULFIDE-ISOMERASE A6"/>
    <property type="match status" value="1"/>
</dbReference>
<protein>
    <submittedName>
        <fullName evidence="4">Probable protein disulfide isomerase</fullName>
    </submittedName>
</protein>
<evidence type="ECO:0000313" key="4">
    <source>
        <dbReference type="EMBL" id="BAM80619.1"/>
    </source>
</evidence>
<name>M1V8G7_CYAM1</name>
<dbReference type="GO" id="GO:0015035">
    <property type="term" value="F:protein-disulfide reductase activity"/>
    <property type="evidence" value="ECO:0007669"/>
    <property type="project" value="TreeGrafter"/>
</dbReference>
<dbReference type="Gene3D" id="3.40.30.10">
    <property type="entry name" value="Glutaredoxin"/>
    <property type="match status" value="1"/>
</dbReference>
<dbReference type="Proteomes" id="UP000007014">
    <property type="component" value="Chromosome 11"/>
</dbReference>
<evidence type="ECO:0000256" key="1">
    <source>
        <dbReference type="ARBA" id="ARBA00003318"/>
    </source>
</evidence>
<dbReference type="OrthoDB" id="510at2759"/>
<dbReference type="GO" id="GO:0016853">
    <property type="term" value="F:isomerase activity"/>
    <property type="evidence" value="ECO:0007669"/>
    <property type="project" value="UniProtKB-KW"/>
</dbReference>
<dbReference type="GO" id="GO:0005788">
    <property type="term" value="C:endoplasmic reticulum lumen"/>
    <property type="evidence" value="ECO:0007669"/>
    <property type="project" value="TreeGrafter"/>
</dbReference>
<dbReference type="SUPFAM" id="SSF52833">
    <property type="entry name" value="Thioredoxin-like"/>
    <property type="match status" value="1"/>
</dbReference>
<dbReference type="CDD" id="cd02961">
    <property type="entry name" value="PDI_a_family"/>
    <property type="match status" value="1"/>
</dbReference>
<dbReference type="RefSeq" id="XP_005536655.1">
    <property type="nucleotide sequence ID" value="XM_005536598.1"/>
</dbReference>